<reference evidence="2 3" key="1">
    <citation type="submission" date="2017-03" db="EMBL/GenBank/DDBJ databases">
        <authorList>
            <person name="Afonso C.L."/>
            <person name="Miller P.J."/>
            <person name="Scott M.A."/>
            <person name="Spackman E."/>
            <person name="Goraichik I."/>
            <person name="Dimitrov K.M."/>
            <person name="Suarez D.L."/>
            <person name="Swayne D.E."/>
        </authorList>
    </citation>
    <scope>NUCLEOTIDE SEQUENCE [LARGE SCALE GENOMIC DNA]</scope>
    <source>
        <strain evidence="2 3">CECT 7023</strain>
    </source>
</reference>
<evidence type="ECO:0000313" key="2">
    <source>
        <dbReference type="EMBL" id="SLN72904.1"/>
    </source>
</evidence>
<gene>
    <name evidence="2" type="ORF">ROA7023_03644</name>
</gene>
<dbReference type="OrthoDB" id="8410714at2"/>
<proteinExistence type="predicted"/>
<dbReference type="EMBL" id="FWFZ01000027">
    <property type="protein sequence ID" value="SLN72904.1"/>
    <property type="molecule type" value="Genomic_DNA"/>
</dbReference>
<organism evidence="2 3">
    <name type="scientific">Roseisalinus antarcticus</name>
    <dbReference type="NCBI Taxonomy" id="254357"/>
    <lineage>
        <taxon>Bacteria</taxon>
        <taxon>Pseudomonadati</taxon>
        <taxon>Pseudomonadota</taxon>
        <taxon>Alphaproteobacteria</taxon>
        <taxon>Rhodobacterales</taxon>
        <taxon>Roseobacteraceae</taxon>
        <taxon>Roseisalinus</taxon>
    </lineage>
</organism>
<keyword evidence="3" id="KW-1185">Reference proteome</keyword>
<dbReference type="AlphaFoldDB" id="A0A1Y5TU85"/>
<accession>A0A1Y5TU85</accession>
<name>A0A1Y5TU85_9RHOB</name>
<dbReference type="Proteomes" id="UP000193900">
    <property type="component" value="Unassembled WGS sequence"/>
</dbReference>
<dbReference type="RefSeq" id="WP_143535626.1">
    <property type="nucleotide sequence ID" value="NZ_FWFZ01000027.1"/>
</dbReference>
<protein>
    <submittedName>
        <fullName evidence="2">Uncharacterized protein</fullName>
    </submittedName>
</protein>
<evidence type="ECO:0000313" key="3">
    <source>
        <dbReference type="Proteomes" id="UP000193900"/>
    </source>
</evidence>
<sequence length="356" mass="41302">MTKQLKLNFETVQGLCEFILLSVANDPLSWKTVAADFLQESGFENCDEFRWLFSRCIFQMIAENWLAKENNDPFYKMGLTFKGATVLRHKDEIRAFYDRHFASIIKKTEQAKAEAQAKREKQLKATEKARHKAERKAEKQNKKKRTERKVKAPNPSNRATKIDLFGSGQKIRESIPSKDNDQLLKLWKSNTLGAAGSSGAKRDQHLLIVLAIEREWKRRIQEFPEIEAFKWPSTDVGSGSGGGNFERQEISYLKILGYTVGKTDGLPESSRWMILDRCFSGQLPPYQSVAELRKWGEPKSSLRLKKMAYHIASLAKNFKKMPSRGYDDAIADWEDDLKYLYDQYYVRYFRFAWPSH</sequence>
<feature type="region of interest" description="Disordered" evidence="1">
    <location>
        <begin position="113"/>
        <end position="161"/>
    </location>
</feature>
<feature type="compositionally biased region" description="Basic and acidic residues" evidence="1">
    <location>
        <begin position="113"/>
        <end position="128"/>
    </location>
</feature>
<evidence type="ECO:0000256" key="1">
    <source>
        <dbReference type="SAM" id="MobiDB-lite"/>
    </source>
</evidence>